<dbReference type="KEGG" id="ome:OLMES_1022"/>
<dbReference type="RefSeq" id="WP_087460246.1">
    <property type="nucleotide sequence ID" value="NZ_CP021425.1"/>
</dbReference>
<dbReference type="InterPro" id="IPR021675">
    <property type="entry name" value="DUF3261"/>
</dbReference>
<proteinExistence type="predicted"/>
<dbReference type="Proteomes" id="UP000196027">
    <property type="component" value="Chromosome"/>
</dbReference>
<sequence length="209" mass="23507">MSPRHRLISVVTGFLLATPLLGTFSGCSLLHQTNLFHRTNYATDLKILPGLPETQKHQSRLERVEIIDHEQNKLFDLLIATEIGSESLTQVGMSPLGLSLFRLQWFPIDEQLAFAPVNNRITGLDKLINGELLLQIFQLRFWPTKDLLAQYGPRFQSQTPQTATGEATRTLSLNGKPQLMVEIGAITRIHFLESGKLWIISPLNKQTAP</sequence>
<dbReference type="AlphaFoldDB" id="A0A1Y0I3M2"/>
<accession>A0A1Y0I3M2</accession>
<evidence type="ECO:0000313" key="2">
    <source>
        <dbReference type="Proteomes" id="UP000196027"/>
    </source>
</evidence>
<gene>
    <name evidence="1" type="ORF">OLMES_1022</name>
</gene>
<keyword evidence="2" id="KW-1185">Reference proteome</keyword>
<evidence type="ECO:0008006" key="3">
    <source>
        <dbReference type="Google" id="ProtNLM"/>
    </source>
</evidence>
<name>A0A1Y0I3M2_9GAMM</name>
<dbReference type="Pfam" id="PF11659">
    <property type="entry name" value="DUF3261"/>
    <property type="match status" value="1"/>
</dbReference>
<dbReference type="PROSITE" id="PS51257">
    <property type="entry name" value="PROKAR_LIPOPROTEIN"/>
    <property type="match status" value="1"/>
</dbReference>
<evidence type="ECO:0000313" key="1">
    <source>
        <dbReference type="EMBL" id="ARU55108.1"/>
    </source>
</evidence>
<protein>
    <recommendedName>
        <fullName evidence="3">DUF3261 domain-containing protein</fullName>
    </recommendedName>
</protein>
<reference evidence="1 2" key="1">
    <citation type="submission" date="2017-05" db="EMBL/GenBank/DDBJ databases">
        <title>Genomic insights into alkan degradation activity of Oleiphilus messinensis.</title>
        <authorList>
            <person name="Kozyavkin S.A."/>
            <person name="Slesarev A.I."/>
            <person name="Golyshin P.N."/>
            <person name="Korzhenkov A."/>
            <person name="Golyshina O.N."/>
            <person name="Toshchakov S.V."/>
        </authorList>
    </citation>
    <scope>NUCLEOTIDE SEQUENCE [LARGE SCALE GENOMIC DNA]</scope>
    <source>
        <strain evidence="1 2">ME102</strain>
    </source>
</reference>
<dbReference type="EMBL" id="CP021425">
    <property type="protein sequence ID" value="ARU55108.1"/>
    <property type="molecule type" value="Genomic_DNA"/>
</dbReference>
<organism evidence="1 2">
    <name type="scientific">Oleiphilus messinensis</name>
    <dbReference type="NCBI Taxonomy" id="141451"/>
    <lineage>
        <taxon>Bacteria</taxon>
        <taxon>Pseudomonadati</taxon>
        <taxon>Pseudomonadota</taxon>
        <taxon>Gammaproteobacteria</taxon>
        <taxon>Oceanospirillales</taxon>
        <taxon>Oleiphilaceae</taxon>
        <taxon>Oleiphilus</taxon>
    </lineage>
</organism>